<dbReference type="AlphaFoldDB" id="A0A5C6RKL3"/>
<dbReference type="Gene3D" id="3.40.30.10">
    <property type="entry name" value="Glutaredoxin"/>
    <property type="match status" value="1"/>
</dbReference>
<dbReference type="GO" id="GO:0016209">
    <property type="term" value="F:antioxidant activity"/>
    <property type="evidence" value="ECO:0007669"/>
    <property type="project" value="InterPro"/>
</dbReference>
<dbReference type="GO" id="GO:0017004">
    <property type="term" value="P:cytochrome complex assembly"/>
    <property type="evidence" value="ECO:0007669"/>
    <property type="project" value="UniProtKB-KW"/>
</dbReference>
<sequence length="367" mass="40979">MLPVLLGSEEEVRISGNCQALRNARIEGSPLNARYQELKQEITALQQEGYQLSRRYGTSKEKADIEAEMLANDEAKLALLEKARSEHPLFGLTAAFNTYLSYPNNREGYGNEIEYYAQAYFKYVDWEAAELPYFPWVFEGFRTYTTTLASTGINGKRQIAFLEQALQPLEAGGVVHKMALSGIVSAAKQRSTEAFLHFAKAYVAAYQEQDPNAAASMQQEIEQAMALMEGSEAPDFSQQTPEGELLSLSSLRGKIVLIDFWASWCGPCRKENPNVVKLYDKYKSQGFEILGVSLDRKKENWLKAIEADGLSWPQVSDLKGWQNEVAAQYGVRSIPYTVLVDRDGTILARKLRGPALEAKLAALFGGE</sequence>
<comment type="caution">
    <text evidence="6">The sequence shown here is derived from an EMBL/GenBank/DDBJ whole genome shotgun (WGS) entry which is preliminary data.</text>
</comment>
<dbReference type="PROSITE" id="PS00194">
    <property type="entry name" value="THIOREDOXIN_1"/>
    <property type="match status" value="1"/>
</dbReference>
<feature type="domain" description="Thioredoxin" evidence="5">
    <location>
        <begin position="227"/>
        <end position="367"/>
    </location>
</feature>
<dbReference type="InterPro" id="IPR000866">
    <property type="entry name" value="AhpC/TSA"/>
</dbReference>
<dbReference type="Pfam" id="PF00578">
    <property type="entry name" value="AhpC-TSA"/>
    <property type="match status" value="1"/>
</dbReference>
<evidence type="ECO:0000256" key="1">
    <source>
        <dbReference type="ARBA" id="ARBA00004196"/>
    </source>
</evidence>
<dbReference type="InterPro" id="IPR036249">
    <property type="entry name" value="Thioredoxin-like_sf"/>
</dbReference>
<dbReference type="InterPro" id="IPR050553">
    <property type="entry name" value="Thioredoxin_ResA/DsbE_sf"/>
</dbReference>
<dbReference type="PROSITE" id="PS51352">
    <property type="entry name" value="THIOREDOXIN_2"/>
    <property type="match status" value="1"/>
</dbReference>
<name>A0A5C6RKL3_9BACT</name>
<evidence type="ECO:0000259" key="5">
    <source>
        <dbReference type="PROSITE" id="PS51352"/>
    </source>
</evidence>
<reference evidence="6 7" key="1">
    <citation type="submission" date="2019-08" db="EMBL/GenBank/DDBJ databases">
        <title>Genome of Phaeodactylibacter luteus.</title>
        <authorList>
            <person name="Bowman J.P."/>
        </authorList>
    </citation>
    <scope>NUCLEOTIDE SEQUENCE [LARGE SCALE GENOMIC DNA]</scope>
    <source>
        <strain evidence="6 7">KCTC 42180</strain>
    </source>
</reference>
<dbReference type="OrthoDB" id="743079at2"/>
<dbReference type="InterPro" id="IPR017937">
    <property type="entry name" value="Thioredoxin_CS"/>
</dbReference>
<keyword evidence="4" id="KW-0676">Redox-active center</keyword>
<evidence type="ECO:0000256" key="2">
    <source>
        <dbReference type="ARBA" id="ARBA00022748"/>
    </source>
</evidence>
<keyword evidence="3" id="KW-1015">Disulfide bond</keyword>
<organism evidence="6 7">
    <name type="scientific">Phaeodactylibacter luteus</name>
    <dbReference type="NCBI Taxonomy" id="1564516"/>
    <lineage>
        <taxon>Bacteria</taxon>
        <taxon>Pseudomonadati</taxon>
        <taxon>Bacteroidota</taxon>
        <taxon>Saprospiria</taxon>
        <taxon>Saprospirales</taxon>
        <taxon>Haliscomenobacteraceae</taxon>
        <taxon>Phaeodactylibacter</taxon>
    </lineage>
</organism>
<protein>
    <submittedName>
        <fullName evidence="6">TlpA family protein disulfide reductase</fullName>
    </submittedName>
</protein>
<keyword evidence="7" id="KW-1185">Reference proteome</keyword>
<keyword evidence="2" id="KW-0201">Cytochrome c-type biogenesis</keyword>
<dbReference type="PANTHER" id="PTHR42852:SF6">
    <property type="entry name" value="THIOL:DISULFIDE INTERCHANGE PROTEIN DSBE"/>
    <property type="match status" value="1"/>
</dbReference>
<comment type="subcellular location">
    <subcellularLocation>
        <location evidence="1">Cell envelope</location>
    </subcellularLocation>
</comment>
<evidence type="ECO:0000313" key="7">
    <source>
        <dbReference type="Proteomes" id="UP000321580"/>
    </source>
</evidence>
<evidence type="ECO:0000313" key="6">
    <source>
        <dbReference type="EMBL" id="TXB62150.1"/>
    </source>
</evidence>
<dbReference type="PANTHER" id="PTHR42852">
    <property type="entry name" value="THIOL:DISULFIDE INTERCHANGE PROTEIN DSBE"/>
    <property type="match status" value="1"/>
</dbReference>
<evidence type="ECO:0000256" key="3">
    <source>
        <dbReference type="ARBA" id="ARBA00023157"/>
    </source>
</evidence>
<dbReference type="CDD" id="cd02966">
    <property type="entry name" value="TlpA_like_family"/>
    <property type="match status" value="1"/>
</dbReference>
<dbReference type="Proteomes" id="UP000321580">
    <property type="component" value="Unassembled WGS sequence"/>
</dbReference>
<dbReference type="GO" id="GO:0030313">
    <property type="term" value="C:cell envelope"/>
    <property type="evidence" value="ECO:0007669"/>
    <property type="project" value="UniProtKB-SubCell"/>
</dbReference>
<dbReference type="EMBL" id="VOOR01000036">
    <property type="protein sequence ID" value="TXB62150.1"/>
    <property type="molecule type" value="Genomic_DNA"/>
</dbReference>
<dbReference type="SUPFAM" id="SSF52833">
    <property type="entry name" value="Thioredoxin-like"/>
    <property type="match status" value="1"/>
</dbReference>
<gene>
    <name evidence="6" type="ORF">FRY97_15575</name>
</gene>
<dbReference type="GO" id="GO:0016491">
    <property type="term" value="F:oxidoreductase activity"/>
    <property type="evidence" value="ECO:0007669"/>
    <property type="project" value="InterPro"/>
</dbReference>
<accession>A0A5C6RKL3</accession>
<dbReference type="InterPro" id="IPR013766">
    <property type="entry name" value="Thioredoxin_domain"/>
</dbReference>
<proteinExistence type="predicted"/>
<evidence type="ECO:0000256" key="4">
    <source>
        <dbReference type="ARBA" id="ARBA00023284"/>
    </source>
</evidence>